<organism evidence="1 2">
    <name type="scientific">Streptomyces pratisoli</name>
    <dbReference type="NCBI Taxonomy" id="3139917"/>
    <lineage>
        <taxon>Bacteria</taxon>
        <taxon>Bacillati</taxon>
        <taxon>Actinomycetota</taxon>
        <taxon>Actinomycetes</taxon>
        <taxon>Kitasatosporales</taxon>
        <taxon>Streptomycetaceae</taxon>
        <taxon>Streptomyces</taxon>
    </lineage>
</organism>
<evidence type="ECO:0000313" key="2">
    <source>
        <dbReference type="Proteomes" id="UP001375539"/>
    </source>
</evidence>
<protein>
    <submittedName>
        <fullName evidence="1">Uncharacterized protein</fullName>
    </submittedName>
</protein>
<accession>A0ACC6QUT9</accession>
<proteinExistence type="predicted"/>
<comment type="caution">
    <text evidence="1">The sequence shown here is derived from an EMBL/GenBank/DDBJ whole genome shotgun (WGS) entry which is preliminary data.</text>
</comment>
<dbReference type="Proteomes" id="UP001375539">
    <property type="component" value="Unassembled WGS sequence"/>
</dbReference>
<name>A0ACC6QUT9_9ACTN</name>
<evidence type="ECO:0000313" key="1">
    <source>
        <dbReference type="EMBL" id="MEJ8662041.1"/>
    </source>
</evidence>
<reference evidence="1" key="1">
    <citation type="submission" date="2024-03" db="EMBL/GenBank/DDBJ databases">
        <title>Novel Streptomyces species of biotechnological and ecological value are a feature of Machair soil.</title>
        <authorList>
            <person name="Prole J.R."/>
            <person name="Goodfellow M."/>
            <person name="Allenby N."/>
            <person name="Ward A.C."/>
        </authorList>
    </citation>
    <scope>NUCLEOTIDE SEQUENCE</scope>
    <source>
        <strain evidence="1">MS1.AVA.4</strain>
    </source>
</reference>
<gene>
    <name evidence="1" type="ORF">WKI58_37050</name>
</gene>
<keyword evidence="2" id="KW-1185">Reference proteome</keyword>
<sequence>MPHLTCSIDDGIAMLVLSNPPQNRIDAQTAPNSSRPSRWSAAAAPGPYS</sequence>
<dbReference type="EMBL" id="JBBKAI010000002">
    <property type="protein sequence ID" value="MEJ8662041.1"/>
    <property type="molecule type" value="Genomic_DNA"/>
</dbReference>